<sequence>MRLTKLGHSCVRLEKDGATLVIDPGSFSEEEAAVGADVVAITHEHPDHLDTDRLRAAAAANPGLRVYAHPSLAPHLLPLGVTHLGVESGDRFEVEGFDVQVHGERHAVIHPDIPVVPNIGFRIDTPTGGVFHPGDAYTVPDDPVGTLLVPLHAPWMKSAELIDYVRAVGARRSVAIHDGLLNENGIAVYGRNLAMTGSDAGYERLSPGESSEV</sequence>
<organism evidence="2 3">
    <name type="scientific">Nocardiopsis ansamitocini</name>
    <dbReference type="NCBI Taxonomy" id="1670832"/>
    <lineage>
        <taxon>Bacteria</taxon>
        <taxon>Bacillati</taxon>
        <taxon>Actinomycetota</taxon>
        <taxon>Actinomycetes</taxon>
        <taxon>Streptosporangiales</taxon>
        <taxon>Nocardiopsidaceae</taxon>
        <taxon>Nocardiopsis</taxon>
    </lineage>
</organism>
<dbReference type="Gene3D" id="3.60.15.10">
    <property type="entry name" value="Ribonuclease Z/Hydroxyacylglutathione hydrolase-like"/>
    <property type="match status" value="1"/>
</dbReference>
<evidence type="ECO:0000259" key="1">
    <source>
        <dbReference type="SMART" id="SM00849"/>
    </source>
</evidence>
<accession>A0A9W6UJX0</accession>
<dbReference type="InterPro" id="IPR036866">
    <property type="entry name" value="RibonucZ/Hydroxyglut_hydro"/>
</dbReference>
<dbReference type="AlphaFoldDB" id="A0A9W6UJX0"/>
<keyword evidence="3" id="KW-1185">Reference proteome</keyword>
<gene>
    <name evidence="2" type="ORF">Nans01_32990</name>
</gene>
<dbReference type="RefSeq" id="WP_285760409.1">
    <property type="nucleotide sequence ID" value="NZ_BSQG01000005.1"/>
</dbReference>
<dbReference type="PANTHER" id="PTHR43546:SF3">
    <property type="entry name" value="UPF0173 METAL-DEPENDENT HYDROLASE MJ1163"/>
    <property type="match status" value="1"/>
</dbReference>
<dbReference type="EMBL" id="BSQG01000005">
    <property type="protein sequence ID" value="GLU48948.1"/>
    <property type="molecule type" value="Genomic_DNA"/>
</dbReference>
<dbReference type="InterPro" id="IPR050114">
    <property type="entry name" value="UPF0173_UPF0282_UlaG_hydrolase"/>
</dbReference>
<dbReference type="Proteomes" id="UP001165092">
    <property type="component" value="Unassembled WGS sequence"/>
</dbReference>
<reference evidence="2" key="1">
    <citation type="submission" date="2023-02" db="EMBL/GenBank/DDBJ databases">
        <title>Nocardiopsis ansamitocini NBRC 112285.</title>
        <authorList>
            <person name="Ichikawa N."/>
            <person name="Sato H."/>
            <person name="Tonouchi N."/>
        </authorList>
    </citation>
    <scope>NUCLEOTIDE SEQUENCE</scope>
    <source>
        <strain evidence="2">NBRC 112285</strain>
    </source>
</reference>
<dbReference type="Pfam" id="PF13483">
    <property type="entry name" value="Lactamase_B_3"/>
    <property type="match status" value="1"/>
</dbReference>
<dbReference type="PANTHER" id="PTHR43546">
    <property type="entry name" value="UPF0173 METAL-DEPENDENT HYDROLASE MJ1163-RELATED"/>
    <property type="match status" value="1"/>
</dbReference>
<feature type="domain" description="Metallo-beta-lactamase" evidence="1">
    <location>
        <begin position="7"/>
        <end position="177"/>
    </location>
</feature>
<protein>
    <submittedName>
        <fullName evidence="2">MBL fold metallo-hydrolase</fullName>
    </submittedName>
</protein>
<dbReference type="SUPFAM" id="SSF56281">
    <property type="entry name" value="Metallo-hydrolase/oxidoreductase"/>
    <property type="match status" value="1"/>
</dbReference>
<proteinExistence type="predicted"/>
<name>A0A9W6UJX0_9ACTN</name>
<comment type="caution">
    <text evidence="2">The sequence shown here is derived from an EMBL/GenBank/DDBJ whole genome shotgun (WGS) entry which is preliminary data.</text>
</comment>
<evidence type="ECO:0000313" key="2">
    <source>
        <dbReference type="EMBL" id="GLU48948.1"/>
    </source>
</evidence>
<dbReference type="InterPro" id="IPR001279">
    <property type="entry name" value="Metallo-B-lactamas"/>
</dbReference>
<dbReference type="SMART" id="SM00849">
    <property type="entry name" value="Lactamase_B"/>
    <property type="match status" value="1"/>
</dbReference>
<evidence type="ECO:0000313" key="3">
    <source>
        <dbReference type="Proteomes" id="UP001165092"/>
    </source>
</evidence>